<keyword evidence="1" id="KW-0472">Membrane</keyword>
<keyword evidence="3" id="KW-1185">Reference proteome</keyword>
<dbReference type="EMBL" id="VANI01000009">
    <property type="protein sequence ID" value="TLM77545.1"/>
    <property type="molecule type" value="Genomic_DNA"/>
</dbReference>
<feature type="transmembrane region" description="Helical" evidence="1">
    <location>
        <begin position="29"/>
        <end position="46"/>
    </location>
</feature>
<organism evidence="2 3">
    <name type="scientific">Microbulbifer harenosus</name>
    <dbReference type="NCBI Taxonomy" id="2576840"/>
    <lineage>
        <taxon>Bacteria</taxon>
        <taxon>Pseudomonadati</taxon>
        <taxon>Pseudomonadota</taxon>
        <taxon>Gammaproteobacteria</taxon>
        <taxon>Cellvibrionales</taxon>
        <taxon>Microbulbiferaceae</taxon>
        <taxon>Microbulbifer</taxon>
    </lineage>
</organism>
<protein>
    <submittedName>
        <fullName evidence="2">Uncharacterized protein</fullName>
    </submittedName>
</protein>
<sequence>MNEEEKILKQWVALKEAGVERAKFASRKLFFIGILLTGIVAVLMFFKANSIFSALRGTAYLVHVLRGSLRSHFRAKRAQGKLPLPAAYVPELPPKSLQSR</sequence>
<evidence type="ECO:0000313" key="2">
    <source>
        <dbReference type="EMBL" id="TLM77545.1"/>
    </source>
</evidence>
<keyword evidence="1" id="KW-0812">Transmembrane</keyword>
<gene>
    <name evidence="2" type="ORF">FDY93_07960</name>
</gene>
<proteinExistence type="predicted"/>
<accession>A0ABY2UII0</accession>
<evidence type="ECO:0000256" key="1">
    <source>
        <dbReference type="SAM" id="Phobius"/>
    </source>
</evidence>
<dbReference type="Proteomes" id="UP000306791">
    <property type="component" value="Unassembled WGS sequence"/>
</dbReference>
<name>A0ABY2UII0_9GAMM</name>
<evidence type="ECO:0000313" key="3">
    <source>
        <dbReference type="Proteomes" id="UP000306791"/>
    </source>
</evidence>
<comment type="caution">
    <text evidence="2">The sequence shown here is derived from an EMBL/GenBank/DDBJ whole genome shotgun (WGS) entry which is preliminary data.</text>
</comment>
<reference evidence="2 3" key="1">
    <citation type="submission" date="2019-05" db="EMBL/GenBank/DDBJ databases">
        <title>Microbulbifer harenosus sp. nov., an alginate-degrading bacterium isolated from coastal sand.</title>
        <authorList>
            <person name="Huang H."/>
            <person name="Mo K."/>
            <person name="Bao S."/>
        </authorList>
    </citation>
    <scope>NUCLEOTIDE SEQUENCE [LARGE SCALE GENOMIC DNA]</scope>
    <source>
        <strain evidence="2 3">HB161719</strain>
    </source>
</reference>
<dbReference type="RefSeq" id="WP_138235227.1">
    <property type="nucleotide sequence ID" value="NZ_CP185860.1"/>
</dbReference>
<keyword evidence="1" id="KW-1133">Transmembrane helix</keyword>